<evidence type="ECO:0000313" key="2">
    <source>
        <dbReference type="EMBL" id="RMX64784.1"/>
    </source>
</evidence>
<name>A0A3M6VDH5_9STRA</name>
<sequence length="133" mass="14780">MTLSSVHTSGLPSILKYTNITLNSTFTTTPMMPSLSPNLLQRDVFDYDFNRERIFLEIVEAEIAAMRKTKDEEKEMAVNEHDALDDELAQQSTKLSLSSSLSSTGHQDGTTFKPRSTSEEDVAAAISASLRDY</sequence>
<evidence type="ECO:0000256" key="1">
    <source>
        <dbReference type="SAM" id="MobiDB-lite"/>
    </source>
</evidence>
<proteinExistence type="predicted"/>
<evidence type="ECO:0000313" key="4">
    <source>
        <dbReference type="Proteomes" id="UP000282087"/>
    </source>
</evidence>
<protein>
    <submittedName>
        <fullName evidence="2">Uncharacterized protein</fullName>
    </submittedName>
</protein>
<keyword evidence="4" id="KW-1185">Reference proteome</keyword>
<dbReference type="EMBL" id="QLLG01000286">
    <property type="protein sequence ID" value="RMX64784.1"/>
    <property type="molecule type" value="Genomic_DNA"/>
</dbReference>
<evidence type="ECO:0000313" key="5">
    <source>
        <dbReference type="Proteomes" id="UP000286097"/>
    </source>
</evidence>
<reference evidence="4 5" key="1">
    <citation type="submission" date="2018-06" db="EMBL/GenBank/DDBJ databases">
        <title>Comparative genomics of downy mildews reveals potential adaptations to biotrophy.</title>
        <authorList>
            <person name="Fletcher K."/>
            <person name="Klosterman S.J."/>
            <person name="Derevnina L."/>
            <person name="Martin F."/>
            <person name="Koike S."/>
            <person name="Reyes Chin-Wo S."/>
            <person name="Mou B."/>
            <person name="Michelmore R."/>
        </authorList>
    </citation>
    <scope>NUCLEOTIDE SEQUENCE [LARGE SCALE GENOMIC DNA]</scope>
    <source>
        <strain evidence="3 5">R13</strain>
        <strain evidence="2 4">R14</strain>
    </source>
</reference>
<feature type="compositionally biased region" description="Basic and acidic residues" evidence="1">
    <location>
        <begin position="71"/>
        <end position="82"/>
    </location>
</feature>
<dbReference type="Proteomes" id="UP000286097">
    <property type="component" value="Unassembled WGS sequence"/>
</dbReference>
<comment type="caution">
    <text evidence="2">The sequence shown here is derived from an EMBL/GenBank/DDBJ whole genome shotgun (WGS) entry which is preliminary data.</text>
</comment>
<dbReference type="VEuPathDB" id="FungiDB:DD237_006652"/>
<feature type="compositionally biased region" description="Polar residues" evidence="1">
    <location>
        <begin position="104"/>
        <end position="115"/>
    </location>
</feature>
<evidence type="ECO:0000313" key="3">
    <source>
        <dbReference type="EMBL" id="RQM14663.1"/>
    </source>
</evidence>
<dbReference type="Proteomes" id="UP000282087">
    <property type="component" value="Unassembled WGS sequence"/>
</dbReference>
<dbReference type="AlphaFoldDB" id="A0A3M6VDH5"/>
<dbReference type="EMBL" id="QKXF01000192">
    <property type="protein sequence ID" value="RQM14663.1"/>
    <property type="molecule type" value="Genomic_DNA"/>
</dbReference>
<feature type="region of interest" description="Disordered" evidence="1">
    <location>
        <begin position="71"/>
        <end position="121"/>
    </location>
</feature>
<accession>A0A3M6VDH5</accession>
<organism evidence="2 4">
    <name type="scientific">Peronospora effusa</name>
    <dbReference type="NCBI Taxonomy" id="542832"/>
    <lineage>
        <taxon>Eukaryota</taxon>
        <taxon>Sar</taxon>
        <taxon>Stramenopiles</taxon>
        <taxon>Oomycota</taxon>
        <taxon>Peronosporomycetes</taxon>
        <taxon>Peronosporales</taxon>
        <taxon>Peronosporaceae</taxon>
        <taxon>Peronospora</taxon>
    </lineage>
</organism>
<gene>
    <name evidence="3" type="ORF">DD237_006652</name>
    <name evidence="2" type="ORF">DD238_006777</name>
</gene>